<organism evidence="1">
    <name type="scientific">marine metagenome</name>
    <dbReference type="NCBI Taxonomy" id="408172"/>
    <lineage>
        <taxon>unclassified sequences</taxon>
        <taxon>metagenomes</taxon>
        <taxon>ecological metagenomes</taxon>
    </lineage>
</organism>
<gene>
    <name evidence="1" type="ORF">METZ01_LOCUS2355</name>
</gene>
<accession>A0A381N4G0</accession>
<dbReference type="AlphaFoldDB" id="A0A381N4G0"/>
<reference evidence="1" key="1">
    <citation type="submission" date="2018-05" db="EMBL/GenBank/DDBJ databases">
        <authorList>
            <person name="Lanie J.A."/>
            <person name="Ng W.-L."/>
            <person name="Kazmierczak K.M."/>
            <person name="Andrzejewski T.M."/>
            <person name="Davidsen T.M."/>
            <person name="Wayne K.J."/>
            <person name="Tettelin H."/>
            <person name="Glass J.I."/>
            <person name="Rusch D."/>
            <person name="Podicherti R."/>
            <person name="Tsui H.-C.T."/>
            <person name="Winkler M.E."/>
        </authorList>
    </citation>
    <scope>NUCLEOTIDE SEQUENCE</scope>
</reference>
<proteinExistence type="predicted"/>
<dbReference type="EMBL" id="UINC01000120">
    <property type="protein sequence ID" value="SUZ49501.1"/>
    <property type="molecule type" value="Genomic_DNA"/>
</dbReference>
<protein>
    <submittedName>
        <fullName evidence="1">Uncharacterized protein</fullName>
    </submittedName>
</protein>
<sequence>MANVSTIGPCDYADEGMLQYLRTERIVPPYQTRGYKLVELVRIYEVEAPKSDNSSR</sequence>
<evidence type="ECO:0000313" key="1">
    <source>
        <dbReference type="EMBL" id="SUZ49501.1"/>
    </source>
</evidence>
<name>A0A381N4G0_9ZZZZ</name>